<dbReference type="InterPro" id="IPR008868">
    <property type="entry name" value="TniB"/>
</dbReference>
<dbReference type="InterPro" id="IPR027417">
    <property type="entry name" value="P-loop_NTPase"/>
</dbReference>
<dbReference type="Proteomes" id="UP000091914">
    <property type="component" value="Unassembled WGS sequence"/>
</dbReference>
<accession>A0A1A0VDX9</accession>
<evidence type="ECO:0000313" key="2">
    <source>
        <dbReference type="Proteomes" id="UP000091914"/>
    </source>
</evidence>
<dbReference type="OrthoDB" id="4711350at2"/>
<name>A0A1A0VDX9_9MYCO</name>
<dbReference type="EMBL" id="LZSX01000077">
    <property type="protein sequence ID" value="OBB81458.1"/>
    <property type="molecule type" value="Genomic_DNA"/>
</dbReference>
<dbReference type="SUPFAM" id="SSF52540">
    <property type="entry name" value="P-loop containing nucleoside triphosphate hydrolases"/>
    <property type="match status" value="1"/>
</dbReference>
<protein>
    <recommendedName>
        <fullName evidence="3">AAA+ ATPase domain-containing protein</fullName>
    </recommendedName>
</protein>
<comment type="caution">
    <text evidence="1">The sequence shown here is derived from an EMBL/GenBank/DDBJ whole genome shotgun (WGS) entry which is preliminary data.</text>
</comment>
<sequence length="342" mass="38970">MDAQLWHDYCTMQPPAEPQPVTMRQWKAMTRQQRAAHIDHLTEWLQSLFLPTGDVVAIYDSVDNIVRINKLTPPGAKSLPALSGPNYAGKSTMMMRWAREKYLAWIADAELDPYRRPIIRPEPGWEVDLDPVVWIDLDAAAQIKDVDAAILGFFHLSAEGAKRDISMAAMDAVRRHRTQIVIIDDVHLLKTNWKSGRDVLDHIKHLNTRLGQIGVTLVLIGADLEARDLVHDPQIAARLRLNRFGPYEIDDLDADRIGWQVIVRDFEKLLLPHLPRSRPNELHTKLAAELYHRTHGYLGDLKALLCEATIGAITDGTHRILLRHLNVVMLSKRAEEQRLVPR</sequence>
<dbReference type="Pfam" id="PF05621">
    <property type="entry name" value="TniB"/>
    <property type="match status" value="1"/>
</dbReference>
<evidence type="ECO:0008006" key="3">
    <source>
        <dbReference type="Google" id="ProtNLM"/>
    </source>
</evidence>
<dbReference type="AlphaFoldDB" id="A0A1A0VDX9"/>
<proteinExistence type="predicted"/>
<evidence type="ECO:0000313" key="1">
    <source>
        <dbReference type="EMBL" id="OBB81458.1"/>
    </source>
</evidence>
<gene>
    <name evidence="1" type="ORF">A5760_16335</name>
</gene>
<dbReference type="RefSeq" id="WP_064883236.1">
    <property type="nucleotide sequence ID" value="NZ_LZSX01000077.1"/>
</dbReference>
<organism evidence="1 2">
    <name type="scientific">Mycobacterium colombiense</name>
    <dbReference type="NCBI Taxonomy" id="339268"/>
    <lineage>
        <taxon>Bacteria</taxon>
        <taxon>Bacillati</taxon>
        <taxon>Actinomycetota</taxon>
        <taxon>Actinomycetes</taxon>
        <taxon>Mycobacteriales</taxon>
        <taxon>Mycobacteriaceae</taxon>
        <taxon>Mycobacterium</taxon>
        <taxon>Mycobacterium avium complex (MAC)</taxon>
    </lineage>
</organism>
<reference evidence="1 2" key="1">
    <citation type="submission" date="2016-06" db="EMBL/GenBank/DDBJ databases">
        <authorList>
            <person name="Kjaerup R.B."/>
            <person name="Dalgaard T.S."/>
            <person name="Juul-Madsen H.R."/>
        </authorList>
    </citation>
    <scope>NUCLEOTIDE SEQUENCE [LARGE SCALE GENOMIC DNA]</scope>
    <source>
        <strain evidence="1 2">852002-51834_SCH5396731</strain>
    </source>
</reference>